<name>A0A0E9W142_ANGAN</name>
<reference evidence="1" key="2">
    <citation type="journal article" date="2015" name="Fish Shellfish Immunol.">
        <title>Early steps in the European eel (Anguilla anguilla)-Vibrio vulnificus interaction in the gills: Role of the RtxA13 toxin.</title>
        <authorList>
            <person name="Callol A."/>
            <person name="Pajuelo D."/>
            <person name="Ebbesson L."/>
            <person name="Teles M."/>
            <person name="MacKenzie S."/>
            <person name="Amaro C."/>
        </authorList>
    </citation>
    <scope>NUCLEOTIDE SEQUENCE</scope>
</reference>
<reference evidence="1" key="1">
    <citation type="submission" date="2014-11" db="EMBL/GenBank/DDBJ databases">
        <authorList>
            <person name="Amaro Gonzalez C."/>
        </authorList>
    </citation>
    <scope>NUCLEOTIDE SEQUENCE</scope>
</reference>
<sequence length="16" mass="1774">MVYLLPTAPVLNSVTR</sequence>
<protein>
    <submittedName>
        <fullName evidence="1">Uncharacterized protein</fullName>
    </submittedName>
</protein>
<proteinExistence type="predicted"/>
<organism evidence="1">
    <name type="scientific">Anguilla anguilla</name>
    <name type="common">European freshwater eel</name>
    <name type="synonym">Muraena anguilla</name>
    <dbReference type="NCBI Taxonomy" id="7936"/>
    <lineage>
        <taxon>Eukaryota</taxon>
        <taxon>Metazoa</taxon>
        <taxon>Chordata</taxon>
        <taxon>Craniata</taxon>
        <taxon>Vertebrata</taxon>
        <taxon>Euteleostomi</taxon>
        <taxon>Actinopterygii</taxon>
        <taxon>Neopterygii</taxon>
        <taxon>Teleostei</taxon>
        <taxon>Anguilliformes</taxon>
        <taxon>Anguillidae</taxon>
        <taxon>Anguilla</taxon>
    </lineage>
</organism>
<accession>A0A0E9W142</accession>
<evidence type="ECO:0000313" key="1">
    <source>
        <dbReference type="EMBL" id="JAH84087.1"/>
    </source>
</evidence>
<dbReference type="AlphaFoldDB" id="A0A0E9W142"/>
<dbReference type="EMBL" id="GBXM01024490">
    <property type="protein sequence ID" value="JAH84087.1"/>
    <property type="molecule type" value="Transcribed_RNA"/>
</dbReference>